<comment type="catalytic activity">
    <reaction evidence="20">
        <text>[GlcNAc-(1-&gt;4)-Mur2Ac(oyl-L-Ala-gamma-D-Glu-L-Lys-D-Ala-D-Ala)](n)-di-trans,octa-cis-undecaprenyl diphosphate + beta-D-GlcNAc-(1-&gt;4)-Mur2Ac(oyl-L-Ala-gamma-D-Glu-L-Lys-D-Ala-D-Ala)-di-trans,octa-cis-undecaprenyl diphosphate = [GlcNAc-(1-&gt;4)-Mur2Ac(oyl-L-Ala-gamma-D-Glu-L-Lys-D-Ala-D-Ala)](n+1)-di-trans,octa-cis-undecaprenyl diphosphate + di-trans,octa-cis-undecaprenyl diphosphate + H(+)</text>
        <dbReference type="Rhea" id="RHEA:23708"/>
        <dbReference type="Rhea" id="RHEA-COMP:9602"/>
        <dbReference type="Rhea" id="RHEA-COMP:9603"/>
        <dbReference type="ChEBI" id="CHEBI:15378"/>
        <dbReference type="ChEBI" id="CHEBI:58405"/>
        <dbReference type="ChEBI" id="CHEBI:60033"/>
        <dbReference type="ChEBI" id="CHEBI:78435"/>
        <dbReference type="EC" id="2.4.99.28"/>
    </reaction>
</comment>
<dbReference type="InterPro" id="IPR013155">
    <property type="entry name" value="M/V/L/I-tRNA-synth_anticd-bd"/>
</dbReference>
<dbReference type="AlphaFoldDB" id="A0A0G0VPK2"/>
<feature type="transmembrane region" description="Helical" evidence="21">
    <location>
        <begin position="248"/>
        <end position="267"/>
    </location>
</feature>
<comment type="subcellular location">
    <subcellularLocation>
        <location evidence="1">Membrane</location>
        <topology evidence="1">Multi-pass membrane protein</topology>
    </subcellularLocation>
</comment>
<keyword evidence="4" id="KW-0808">Transferase</keyword>
<keyword evidence="8" id="KW-0648">Protein biosynthesis</keyword>
<feature type="transmembrane region" description="Helical" evidence="21">
    <location>
        <begin position="221"/>
        <end position="242"/>
    </location>
</feature>
<evidence type="ECO:0000256" key="15">
    <source>
        <dbReference type="ARBA" id="ARBA00033270"/>
    </source>
</evidence>
<evidence type="ECO:0000256" key="4">
    <source>
        <dbReference type="ARBA" id="ARBA00022679"/>
    </source>
</evidence>
<keyword evidence="11 21" id="KW-1133">Transmembrane helix</keyword>
<keyword evidence="2" id="KW-0436">Ligase</keyword>
<keyword evidence="12 21" id="KW-0472">Membrane</keyword>
<dbReference type="GO" id="GO:0004812">
    <property type="term" value="F:aminoacyl-tRNA ligase activity"/>
    <property type="evidence" value="ECO:0007669"/>
    <property type="project" value="UniProtKB-KW"/>
</dbReference>
<dbReference type="GO" id="GO:0009252">
    <property type="term" value="P:peptidoglycan biosynthetic process"/>
    <property type="evidence" value="ECO:0007669"/>
    <property type="project" value="UniProtKB-KW"/>
</dbReference>
<evidence type="ECO:0000256" key="17">
    <source>
        <dbReference type="ARBA" id="ARBA00041185"/>
    </source>
</evidence>
<dbReference type="GO" id="GO:0005524">
    <property type="term" value="F:ATP binding"/>
    <property type="evidence" value="ECO:0007669"/>
    <property type="project" value="UniProtKB-KW"/>
</dbReference>
<evidence type="ECO:0000256" key="1">
    <source>
        <dbReference type="ARBA" id="ARBA00004141"/>
    </source>
</evidence>
<evidence type="ECO:0000256" key="2">
    <source>
        <dbReference type="ARBA" id="ARBA00022598"/>
    </source>
</evidence>
<dbReference type="GO" id="GO:0015648">
    <property type="term" value="F:lipid-linked peptidoglycan transporter activity"/>
    <property type="evidence" value="ECO:0007669"/>
    <property type="project" value="TreeGrafter"/>
</dbReference>
<reference evidence="23 24" key="1">
    <citation type="journal article" date="2015" name="Nature">
        <title>rRNA introns, odd ribosomes, and small enigmatic genomes across a large radiation of phyla.</title>
        <authorList>
            <person name="Brown C.T."/>
            <person name="Hug L.A."/>
            <person name="Thomas B.C."/>
            <person name="Sharon I."/>
            <person name="Castelle C.J."/>
            <person name="Singh A."/>
            <person name="Wilkins M.J."/>
            <person name="Williams K.H."/>
            <person name="Banfield J.F."/>
        </authorList>
    </citation>
    <scope>NUCLEOTIDE SEQUENCE [LARGE SCALE GENOMIC DNA]</scope>
</reference>
<evidence type="ECO:0000256" key="19">
    <source>
        <dbReference type="ARBA" id="ARBA00044770"/>
    </source>
</evidence>
<keyword evidence="5 21" id="KW-0812">Transmembrane</keyword>
<evidence type="ECO:0000259" key="22">
    <source>
        <dbReference type="Pfam" id="PF08264"/>
    </source>
</evidence>
<dbReference type="GO" id="GO:0006418">
    <property type="term" value="P:tRNA aminoacylation for protein translation"/>
    <property type="evidence" value="ECO:0007669"/>
    <property type="project" value="InterPro"/>
</dbReference>
<evidence type="ECO:0000256" key="6">
    <source>
        <dbReference type="ARBA" id="ARBA00022741"/>
    </source>
</evidence>
<keyword evidence="10" id="KW-0573">Peptidoglycan synthesis</keyword>
<gene>
    <name evidence="23" type="ORF">UU57_C0041G0008</name>
</gene>
<dbReference type="EMBL" id="LCBD01000041">
    <property type="protein sequence ID" value="KKS02890.1"/>
    <property type="molecule type" value="Genomic_DNA"/>
</dbReference>
<dbReference type="EC" id="2.4.99.28" evidence="19"/>
<evidence type="ECO:0000256" key="8">
    <source>
        <dbReference type="ARBA" id="ARBA00022917"/>
    </source>
</evidence>
<evidence type="ECO:0000256" key="9">
    <source>
        <dbReference type="ARBA" id="ARBA00022960"/>
    </source>
</evidence>
<evidence type="ECO:0000256" key="3">
    <source>
        <dbReference type="ARBA" id="ARBA00022676"/>
    </source>
</evidence>
<dbReference type="PANTHER" id="PTHR30474:SF2">
    <property type="entry name" value="PEPTIDOGLYCAN GLYCOSYLTRANSFERASE FTSW-RELATED"/>
    <property type="match status" value="1"/>
</dbReference>
<comment type="similarity">
    <text evidence="16">Belongs to the SEDS family. FtsW subfamily.</text>
</comment>
<feature type="transmembrane region" description="Helical" evidence="21">
    <location>
        <begin position="320"/>
        <end position="345"/>
    </location>
</feature>
<evidence type="ECO:0000256" key="11">
    <source>
        <dbReference type="ARBA" id="ARBA00022989"/>
    </source>
</evidence>
<protein>
    <recommendedName>
        <fullName evidence="17">Probable peptidoglycan glycosyltransferase FtsW</fullName>
        <ecNumber evidence="19">2.4.99.28</ecNumber>
    </recommendedName>
    <alternativeName>
        <fullName evidence="18">Cell division protein FtsW</fullName>
    </alternativeName>
    <alternativeName>
        <fullName evidence="15">Cell wall polymerase</fullName>
    </alternativeName>
    <alternativeName>
        <fullName evidence="14">Peptidoglycan polymerase</fullName>
    </alternativeName>
</protein>
<proteinExistence type="inferred from homology"/>
<dbReference type="GO" id="GO:0008955">
    <property type="term" value="F:peptidoglycan glycosyltransferase activity"/>
    <property type="evidence" value="ECO:0007669"/>
    <property type="project" value="UniProtKB-EC"/>
</dbReference>
<evidence type="ECO:0000256" key="10">
    <source>
        <dbReference type="ARBA" id="ARBA00022984"/>
    </source>
</evidence>
<dbReference type="Gene3D" id="1.10.730.10">
    <property type="entry name" value="Isoleucyl-tRNA Synthetase, Domain 1"/>
    <property type="match status" value="1"/>
</dbReference>
<dbReference type="Pfam" id="PF08264">
    <property type="entry name" value="Anticodon_1"/>
    <property type="match status" value="1"/>
</dbReference>
<dbReference type="Pfam" id="PF19302">
    <property type="entry name" value="DUF5915"/>
    <property type="match status" value="1"/>
</dbReference>
<evidence type="ECO:0000256" key="5">
    <source>
        <dbReference type="ARBA" id="ARBA00022692"/>
    </source>
</evidence>
<dbReference type="GO" id="GO:0032153">
    <property type="term" value="C:cell division site"/>
    <property type="evidence" value="ECO:0007669"/>
    <property type="project" value="TreeGrafter"/>
</dbReference>
<name>A0A0G0VPK2_9BACT</name>
<dbReference type="GO" id="GO:0051301">
    <property type="term" value="P:cell division"/>
    <property type="evidence" value="ECO:0007669"/>
    <property type="project" value="InterPro"/>
</dbReference>
<organism evidence="23 24">
    <name type="scientific">Candidatus Woesebacteria bacterium GW2011_GWE1_41_24</name>
    <dbReference type="NCBI Taxonomy" id="1618597"/>
    <lineage>
        <taxon>Bacteria</taxon>
        <taxon>Candidatus Woeseibacteriota</taxon>
    </lineage>
</organism>
<accession>A0A0G0VPK2</accession>
<feature type="domain" description="Methionyl/Valyl/Leucyl/Isoleucyl-tRNA synthetase anticodon-binding" evidence="22">
    <location>
        <begin position="2"/>
        <end position="74"/>
    </location>
</feature>
<feature type="transmembrane region" description="Helical" evidence="21">
    <location>
        <begin position="352"/>
        <end position="371"/>
    </location>
</feature>
<dbReference type="GO" id="GO:0008360">
    <property type="term" value="P:regulation of cell shape"/>
    <property type="evidence" value="ECO:0007669"/>
    <property type="project" value="UniProtKB-KW"/>
</dbReference>
<evidence type="ECO:0000256" key="7">
    <source>
        <dbReference type="ARBA" id="ARBA00022840"/>
    </source>
</evidence>
<feature type="non-terminal residue" evidence="23">
    <location>
        <position position="1"/>
    </location>
</feature>
<dbReference type="Pfam" id="PF01098">
    <property type="entry name" value="FTSW_RODA_SPOVE"/>
    <property type="match status" value="1"/>
</dbReference>
<evidence type="ECO:0000256" key="13">
    <source>
        <dbReference type="ARBA" id="ARBA00023146"/>
    </source>
</evidence>
<dbReference type="PANTHER" id="PTHR30474">
    <property type="entry name" value="CELL CYCLE PROTEIN"/>
    <property type="match status" value="1"/>
</dbReference>
<keyword evidence="9" id="KW-0133">Cell shape</keyword>
<dbReference type="InterPro" id="IPR009080">
    <property type="entry name" value="tRNAsynth_Ia_anticodon-bd"/>
</dbReference>
<keyword evidence="3" id="KW-0328">Glycosyltransferase</keyword>
<evidence type="ECO:0000256" key="14">
    <source>
        <dbReference type="ARBA" id="ARBA00032370"/>
    </source>
</evidence>
<dbReference type="GO" id="GO:0005886">
    <property type="term" value="C:plasma membrane"/>
    <property type="evidence" value="ECO:0007669"/>
    <property type="project" value="TreeGrafter"/>
</dbReference>
<evidence type="ECO:0000313" key="24">
    <source>
        <dbReference type="Proteomes" id="UP000034286"/>
    </source>
</evidence>
<comment type="caution">
    <text evidence="23">The sequence shown here is derived from an EMBL/GenBank/DDBJ whole genome shotgun (WGS) entry which is preliminary data.</text>
</comment>
<feature type="transmembrane region" description="Helical" evidence="21">
    <location>
        <begin position="504"/>
        <end position="528"/>
    </location>
</feature>
<sequence>GKILAPFMPYFSEAVYTNLTHELSVHLADWPKEMPAISDDEKKLIVEMEKVREIVEKVHAKRKELGIPVRQPLAKLVVKNYKLQNLKIEKVFLDEINVKEVSFVEGKEGLSIDLDEKITPELKEESDVRDLIRKIQEERKRLNLNLTQKVDVVIEKIPARRKLKFPISRKESLWLRKPHSMRSIIKFFTKDPALTLSVVFILIFSVAILNSLDKTLFPQYLIYIFVALFFFVVFSMIGFDIISLFNKHLFIASIILLAITLIIGSVTRNTVRWIQLGSSTFQPAEIVRPFLLLFFANYLGKNEVSLKKFANSLLLLSVPVLLILVQPSLGVSILTVVGFIGVLIASKFNKKYLIVGILVCIAVAPLAWNILAPYQKERISTFLDPTSDPKGAGYNSIQATIAAGSGKLLGTGLGKGVQTQLAFLPEKQTDFIFASTAEELGLVGVGFVLLASFIILLRLVSYMENSVSPVARAYLAGFFLTYLVQIFVHAGMNMGMLPITGLPFPLLSAGGSSLLATMIGLGIALGAYKKS</sequence>
<dbReference type="SUPFAM" id="SSF47323">
    <property type="entry name" value="Anticodon-binding domain of a subclass of class I aminoacyl-tRNA synthetases"/>
    <property type="match status" value="1"/>
</dbReference>
<feature type="transmembrane region" description="Helical" evidence="21">
    <location>
        <begin position="473"/>
        <end position="492"/>
    </location>
</feature>
<keyword evidence="13" id="KW-0030">Aminoacyl-tRNA synthetase</keyword>
<evidence type="ECO:0000313" key="23">
    <source>
        <dbReference type="EMBL" id="KKS02890.1"/>
    </source>
</evidence>
<dbReference type="Proteomes" id="UP000034286">
    <property type="component" value="Unassembled WGS sequence"/>
</dbReference>
<evidence type="ECO:0000256" key="20">
    <source>
        <dbReference type="ARBA" id="ARBA00049902"/>
    </source>
</evidence>
<evidence type="ECO:0000256" key="16">
    <source>
        <dbReference type="ARBA" id="ARBA00038053"/>
    </source>
</evidence>
<feature type="transmembrane region" description="Helical" evidence="21">
    <location>
        <begin position="192"/>
        <end position="209"/>
    </location>
</feature>
<evidence type="ECO:0000256" key="21">
    <source>
        <dbReference type="SAM" id="Phobius"/>
    </source>
</evidence>
<dbReference type="PATRIC" id="fig|1618597.3.peg.615"/>
<keyword evidence="7" id="KW-0067">ATP-binding</keyword>
<dbReference type="InterPro" id="IPR001182">
    <property type="entry name" value="FtsW/RodA"/>
</dbReference>
<keyword evidence="6" id="KW-0547">Nucleotide-binding</keyword>
<evidence type="ECO:0000256" key="18">
    <source>
        <dbReference type="ARBA" id="ARBA00041418"/>
    </source>
</evidence>
<feature type="transmembrane region" description="Helical" evidence="21">
    <location>
        <begin position="440"/>
        <end position="461"/>
    </location>
</feature>
<evidence type="ECO:0000256" key="12">
    <source>
        <dbReference type="ARBA" id="ARBA00023136"/>
    </source>
</evidence>